<dbReference type="InterPro" id="IPR029066">
    <property type="entry name" value="PLP-binding_barrel"/>
</dbReference>
<feature type="binding site" evidence="7 9">
    <location>
        <position position="301"/>
    </location>
    <ligand>
        <name>substrate</name>
    </ligand>
</feature>
<dbReference type="SUPFAM" id="SSF51419">
    <property type="entry name" value="PLP-binding barrel"/>
    <property type="match status" value="1"/>
</dbReference>
<name>A0A2S3WUP8_PSEPU</name>
<organism evidence="11 12">
    <name type="scientific">Pseudomonas putida</name>
    <name type="common">Arthrobacter siderocapsulatus</name>
    <dbReference type="NCBI Taxonomy" id="303"/>
    <lineage>
        <taxon>Bacteria</taxon>
        <taxon>Pseudomonadati</taxon>
        <taxon>Pseudomonadota</taxon>
        <taxon>Gammaproteobacteria</taxon>
        <taxon>Pseudomonadales</taxon>
        <taxon>Pseudomonadaceae</taxon>
        <taxon>Pseudomonas</taxon>
    </lineage>
</organism>
<feature type="active site" description="Proton acceptor; specific for D-alanine" evidence="7">
    <location>
        <position position="33"/>
    </location>
</feature>
<comment type="caution">
    <text evidence="11">The sequence shown here is derived from an EMBL/GenBank/DDBJ whole genome shotgun (WGS) entry which is preliminary data.</text>
</comment>
<dbReference type="InterPro" id="IPR020622">
    <property type="entry name" value="Ala_racemase_pyridoxalP-BS"/>
</dbReference>
<dbReference type="GO" id="GO:0030632">
    <property type="term" value="P:D-alanine biosynthetic process"/>
    <property type="evidence" value="ECO:0007669"/>
    <property type="project" value="UniProtKB-UniRule"/>
</dbReference>
<dbReference type="UniPathway" id="UPA00042">
    <property type="reaction ID" value="UER00497"/>
</dbReference>
<dbReference type="InterPro" id="IPR009006">
    <property type="entry name" value="Ala_racemase/Decarboxylase_C"/>
</dbReference>
<dbReference type="OrthoDB" id="9813814at2"/>
<dbReference type="FunFam" id="2.40.37.10:FF:000002">
    <property type="entry name" value="Alanine racemase"/>
    <property type="match status" value="1"/>
</dbReference>
<dbReference type="GO" id="GO:0030170">
    <property type="term" value="F:pyridoxal phosphate binding"/>
    <property type="evidence" value="ECO:0007669"/>
    <property type="project" value="UniProtKB-UniRule"/>
</dbReference>
<evidence type="ECO:0000256" key="1">
    <source>
        <dbReference type="ARBA" id="ARBA00000316"/>
    </source>
</evidence>
<evidence type="ECO:0000313" key="12">
    <source>
        <dbReference type="Proteomes" id="UP000237230"/>
    </source>
</evidence>
<dbReference type="InterPro" id="IPR000821">
    <property type="entry name" value="Ala_racemase"/>
</dbReference>
<evidence type="ECO:0000256" key="4">
    <source>
        <dbReference type="ARBA" id="ARBA00013089"/>
    </source>
</evidence>
<evidence type="ECO:0000256" key="2">
    <source>
        <dbReference type="ARBA" id="ARBA00001933"/>
    </source>
</evidence>
<dbReference type="HAMAP" id="MF_01201">
    <property type="entry name" value="Ala_racemase"/>
    <property type="match status" value="1"/>
</dbReference>
<evidence type="ECO:0000259" key="10">
    <source>
        <dbReference type="SMART" id="SM01005"/>
    </source>
</evidence>
<dbReference type="SMART" id="SM01005">
    <property type="entry name" value="Ala_racemase_C"/>
    <property type="match status" value="1"/>
</dbReference>
<dbReference type="RefSeq" id="WP_103448493.1">
    <property type="nucleotide sequence ID" value="NZ_MINH01000021.1"/>
</dbReference>
<dbReference type="GO" id="GO:0008784">
    <property type="term" value="F:alanine racemase activity"/>
    <property type="evidence" value="ECO:0007669"/>
    <property type="project" value="UniProtKB-UniRule"/>
</dbReference>
<dbReference type="EMBL" id="MINH01000021">
    <property type="protein sequence ID" value="POG05035.1"/>
    <property type="molecule type" value="Genomic_DNA"/>
</dbReference>
<dbReference type="CDD" id="cd06827">
    <property type="entry name" value="PLPDE_III_AR_proteobact"/>
    <property type="match status" value="1"/>
</dbReference>
<dbReference type="PANTHER" id="PTHR30511:SF0">
    <property type="entry name" value="ALANINE RACEMASE, CATABOLIC-RELATED"/>
    <property type="match status" value="1"/>
</dbReference>
<reference evidence="11 12" key="1">
    <citation type="submission" date="2016-08" db="EMBL/GenBank/DDBJ databases">
        <authorList>
            <person name="Seilhamer J.J."/>
        </authorList>
    </citation>
    <scope>NUCLEOTIDE SEQUENCE [LARGE SCALE GENOMIC DNA]</scope>
    <source>
        <strain evidence="11 12">KH-21-114</strain>
    </source>
</reference>
<proteinExistence type="inferred from homology"/>
<evidence type="ECO:0000256" key="5">
    <source>
        <dbReference type="ARBA" id="ARBA00022898"/>
    </source>
</evidence>
<evidence type="ECO:0000256" key="3">
    <source>
        <dbReference type="ARBA" id="ARBA00007880"/>
    </source>
</evidence>
<dbReference type="NCBIfam" id="TIGR00492">
    <property type="entry name" value="alr"/>
    <property type="match status" value="1"/>
</dbReference>
<dbReference type="PANTHER" id="PTHR30511">
    <property type="entry name" value="ALANINE RACEMASE"/>
    <property type="match status" value="1"/>
</dbReference>
<dbReference type="InterPro" id="IPR011079">
    <property type="entry name" value="Ala_racemase_C"/>
</dbReference>
<feature type="active site" description="Proton acceptor; specific for L-alanine" evidence="7">
    <location>
        <position position="253"/>
    </location>
</feature>
<comment type="catalytic activity">
    <reaction evidence="1 7">
        <text>L-alanine = D-alanine</text>
        <dbReference type="Rhea" id="RHEA:20249"/>
        <dbReference type="ChEBI" id="CHEBI:57416"/>
        <dbReference type="ChEBI" id="CHEBI:57972"/>
        <dbReference type="EC" id="5.1.1.1"/>
    </reaction>
</comment>
<comment type="pathway">
    <text evidence="7">Amino-acid biosynthesis; D-alanine biosynthesis; D-alanine from L-alanine: step 1/1.</text>
</comment>
<dbReference type="FunFam" id="3.20.20.10:FF:000002">
    <property type="entry name" value="Alanine racemase"/>
    <property type="match status" value="1"/>
</dbReference>
<sequence length="357" mass="38878">MRPARALIDLQALRHNYRLARELSGAKALAVVKADAYGHGAVRCALALEPEADGFAVACIEEALELRAAGIKAPVLLLEGFFEASELALIAEHDLWCVVHSLWQLEAIEQTQVHKPLTIWLKLDSGMHRVGLHPKDYHDAYQRLLASGKVSRIVLMSHFARADEPEADATEQQIAVFNAAREGLAAECSLRNSPGVLAWPQAPSDWVRPGIMLYGASPFEADQPQAARLQPVMTLQSRVISVRELPTGEPVGYGAKFVSPRPTRVGVVAMGYADGYPRHAPTGTPVMVAGKRSQLIGRVSMDMLCIDLTDVPEATVGSPVELWGKQVLASDVAMQAGSIPYQIFCNLKRVPLDYYGE</sequence>
<dbReference type="Pfam" id="PF00842">
    <property type="entry name" value="Ala_racemase_C"/>
    <property type="match status" value="1"/>
</dbReference>
<protein>
    <recommendedName>
        <fullName evidence="4 7">Alanine racemase</fullName>
        <ecNumber evidence="4 7">5.1.1.1</ecNumber>
    </recommendedName>
</protein>
<feature type="domain" description="Alanine racemase C-terminal" evidence="10">
    <location>
        <begin position="232"/>
        <end position="355"/>
    </location>
</feature>
<accession>A0A2S3WUP8</accession>
<dbReference type="PRINTS" id="PR00992">
    <property type="entry name" value="ALARACEMASE"/>
</dbReference>
<keyword evidence="5 7" id="KW-0663">Pyridoxal phosphate</keyword>
<reference evidence="11 12" key="2">
    <citation type="submission" date="2018-03" db="EMBL/GenBank/DDBJ databases">
        <title>Draft genome of Pseudomonas putida strain KH-21-114.</title>
        <authorList>
            <person name="Yoshizawa S."/>
            <person name="Khan N.H."/>
            <person name="Nishimura M."/>
            <person name="Chiura H.X."/>
            <person name="Ogura Y."/>
            <person name="Hayashi T."/>
            <person name="Kogure K."/>
        </authorList>
    </citation>
    <scope>NUCLEOTIDE SEQUENCE [LARGE SCALE GENOMIC DNA]</scope>
    <source>
        <strain evidence="11 12">KH-21-114</strain>
    </source>
</reference>
<dbReference type="Proteomes" id="UP000237230">
    <property type="component" value="Unassembled WGS sequence"/>
</dbReference>
<dbReference type="Pfam" id="PF01168">
    <property type="entry name" value="Ala_racemase_N"/>
    <property type="match status" value="1"/>
</dbReference>
<evidence type="ECO:0000313" key="11">
    <source>
        <dbReference type="EMBL" id="POG05035.1"/>
    </source>
</evidence>
<dbReference type="GO" id="GO:0005829">
    <property type="term" value="C:cytosol"/>
    <property type="evidence" value="ECO:0007669"/>
    <property type="project" value="TreeGrafter"/>
</dbReference>
<dbReference type="InterPro" id="IPR001608">
    <property type="entry name" value="Ala_racemase_N"/>
</dbReference>
<feature type="binding site" evidence="7 9">
    <location>
        <position position="129"/>
    </location>
    <ligand>
        <name>substrate</name>
    </ligand>
</feature>
<dbReference type="PROSITE" id="PS00395">
    <property type="entry name" value="ALANINE_RACEMASE"/>
    <property type="match status" value="1"/>
</dbReference>
<evidence type="ECO:0000256" key="7">
    <source>
        <dbReference type="HAMAP-Rule" id="MF_01201"/>
    </source>
</evidence>
<keyword evidence="6 7" id="KW-0413">Isomerase</keyword>
<dbReference type="Gene3D" id="3.20.20.10">
    <property type="entry name" value="Alanine racemase"/>
    <property type="match status" value="1"/>
</dbReference>
<feature type="modified residue" description="N6-(pyridoxal phosphate)lysine" evidence="7 8">
    <location>
        <position position="33"/>
    </location>
</feature>
<comment type="function">
    <text evidence="7">Catalyzes the interconversion of L-alanine and D-alanine. May also act on other amino acids.</text>
</comment>
<evidence type="ECO:0000256" key="8">
    <source>
        <dbReference type="PIRSR" id="PIRSR600821-50"/>
    </source>
</evidence>
<dbReference type="EC" id="5.1.1.1" evidence="4 7"/>
<dbReference type="SUPFAM" id="SSF50621">
    <property type="entry name" value="Alanine racemase C-terminal domain-like"/>
    <property type="match status" value="1"/>
</dbReference>
<dbReference type="AlphaFoldDB" id="A0A2S3WUP8"/>
<dbReference type="Gene3D" id="2.40.37.10">
    <property type="entry name" value="Lyase, Ornithine Decarboxylase, Chain A, domain 1"/>
    <property type="match status" value="1"/>
</dbReference>
<gene>
    <name evidence="11" type="ORF">BGP84_19260</name>
</gene>
<comment type="cofactor">
    <cofactor evidence="2 7 8">
        <name>pyridoxal 5'-phosphate</name>
        <dbReference type="ChEBI" id="CHEBI:597326"/>
    </cofactor>
</comment>
<evidence type="ECO:0000256" key="9">
    <source>
        <dbReference type="PIRSR" id="PIRSR600821-52"/>
    </source>
</evidence>
<comment type="similarity">
    <text evidence="3 7">Belongs to the alanine racemase family.</text>
</comment>
<evidence type="ECO:0000256" key="6">
    <source>
        <dbReference type="ARBA" id="ARBA00023235"/>
    </source>
</evidence>